<sequence length="76" mass="8311">MSGYKSVEESVELQKISEDLTNNSIENAFAELSAGHSSLQPNVESSSEYIDPHEETVKLLKAPVMESVAVQVDMVN</sequence>
<dbReference type="Proteomes" id="UP000046393">
    <property type="component" value="Unplaced"/>
</dbReference>
<reference evidence="2" key="1">
    <citation type="submission" date="2017-02" db="UniProtKB">
        <authorList>
            <consortium name="WormBaseParasite"/>
        </authorList>
    </citation>
    <scope>IDENTIFICATION</scope>
</reference>
<evidence type="ECO:0000313" key="2">
    <source>
        <dbReference type="WBParaSite" id="SMUV_0000313501-mRNA-1"/>
    </source>
</evidence>
<protein>
    <submittedName>
        <fullName evidence="2">Ovule protein</fullName>
    </submittedName>
</protein>
<evidence type="ECO:0000313" key="1">
    <source>
        <dbReference type="Proteomes" id="UP000046393"/>
    </source>
</evidence>
<accession>A0A0N5AFR8</accession>
<name>A0A0N5AFR8_9BILA</name>
<organism evidence="1 2">
    <name type="scientific">Syphacia muris</name>
    <dbReference type="NCBI Taxonomy" id="451379"/>
    <lineage>
        <taxon>Eukaryota</taxon>
        <taxon>Metazoa</taxon>
        <taxon>Ecdysozoa</taxon>
        <taxon>Nematoda</taxon>
        <taxon>Chromadorea</taxon>
        <taxon>Rhabditida</taxon>
        <taxon>Spirurina</taxon>
        <taxon>Oxyuridomorpha</taxon>
        <taxon>Oxyuroidea</taxon>
        <taxon>Oxyuridae</taxon>
        <taxon>Syphacia</taxon>
    </lineage>
</organism>
<proteinExistence type="predicted"/>
<dbReference type="AlphaFoldDB" id="A0A0N5AFR8"/>
<dbReference type="WBParaSite" id="SMUV_0000313501-mRNA-1">
    <property type="protein sequence ID" value="SMUV_0000313501-mRNA-1"/>
    <property type="gene ID" value="SMUV_0000313501"/>
</dbReference>
<keyword evidence="1" id="KW-1185">Reference proteome</keyword>